<evidence type="ECO:0000256" key="1">
    <source>
        <dbReference type="SAM" id="MobiDB-lite"/>
    </source>
</evidence>
<reference evidence="2" key="1">
    <citation type="journal article" date="2023" name="Mol. Phylogenet. Evol.">
        <title>Genome-scale phylogeny and comparative genomics of the fungal order Sordariales.</title>
        <authorList>
            <person name="Hensen N."/>
            <person name="Bonometti L."/>
            <person name="Westerberg I."/>
            <person name="Brannstrom I.O."/>
            <person name="Guillou S."/>
            <person name="Cros-Aarteil S."/>
            <person name="Calhoun S."/>
            <person name="Haridas S."/>
            <person name="Kuo A."/>
            <person name="Mondo S."/>
            <person name="Pangilinan J."/>
            <person name="Riley R."/>
            <person name="LaButti K."/>
            <person name="Andreopoulos B."/>
            <person name="Lipzen A."/>
            <person name="Chen C."/>
            <person name="Yan M."/>
            <person name="Daum C."/>
            <person name="Ng V."/>
            <person name="Clum A."/>
            <person name="Steindorff A."/>
            <person name="Ohm R.A."/>
            <person name="Martin F."/>
            <person name="Silar P."/>
            <person name="Natvig D.O."/>
            <person name="Lalanne C."/>
            <person name="Gautier V."/>
            <person name="Ament-Velasquez S.L."/>
            <person name="Kruys A."/>
            <person name="Hutchinson M.I."/>
            <person name="Powell A.J."/>
            <person name="Barry K."/>
            <person name="Miller A.N."/>
            <person name="Grigoriev I.V."/>
            <person name="Debuchy R."/>
            <person name="Gladieux P."/>
            <person name="Hiltunen Thoren M."/>
            <person name="Johannesson H."/>
        </authorList>
    </citation>
    <scope>NUCLEOTIDE SEQUENCE</scope>
    <source>
        <strain evidence="2">CBS 232.78</strain>
    </source>
</reference>
<name>A0AAE0NT39_9PEZI</name>
<protein>
    <submittedName>
        <fullName evidence="2">Uncharacterized protein</fullName>
    </submittedName>
</protein>
<feature type="region of interest" description="Disordered" evidence="1">
    <location>
        <begin position="1"/>
        <end position="39"/>
    </location>
</feature>
<reference evidence="2" key="2">
    <citation type="submission" date="2023-06" db="EMBL/GenBank/DDBJ databases">
        <authorList>
            <consortium name="Lawrence Berkeley National Laboratory"/>
            <person name="Haridas S."/>
            <person name="Hensen N."/>
            <person name="Bonometti L."/>
            <person name="Westerberg I."/>
            <person name="Brannstrom I.O."/>
            <person name="Guillou S."/>
            <person name="Cros-Aarteil S."/>
            <person name="Calhoun S."/>
            <person name="Kuo A."/>
            <person name="Mondo S."/>
            <person name="Pangilinan J."/>
            <person name="Riley R."/>
            <person name="LaButti K."/>
            <person name="Andreopoulos B."/>
            <person name="Lipzen A."/>
            <person name="Chen C."/>
            <person name="Yanf M."/>
            <person name="Daum C."/>
            <person name="Ng V."/>
            <person name="Clum A."/>
            <person name="Steindorff A."/>
            <person name="Ohm R."/>
            <person name="Martin F."/>
            <person name="Silar P."/>
            <person name="Natvig D."/>
            <person name="Lalanne C."/>
            <person name="Gautier V."/>
            <person name="Ament-velasquez S.L."/>
            <person name="Kruys A."/>
            <person name="Hutchinson M.I."/>
            <person name="Powell A.J."/>
            <person name="Barry K."/>
            <person name="Miller A.N."/>
            <person name="Grigoriev I.V."/>
            <person name="Debuchy R."/>
            <person name="Gladieux P."/>
            <person name="Thoren M.H."/>
            <person name="Johannesson H."/>
        </authorList>
    </citation>
    <scope>NUCLEOTIDE SEQUENCE</scope>
    <source>
        <strain evidence="2">CBS 232.78</strain>
    </source>
</reference>
<accession>A0AAE0NT39</accession>
<sequence length="222" mass="24669">MTAMPPPSDVPLKAGQAPASRSSSKEPKGSEKIPPLTSVTPSMFVPLQADILSNPPSDEVLRDRVKRLQRILESIDYQKEGVKENLLWMFEREKTRLINESLDAEQKLGLTDGKSGLAPEEVDWVIANMEAPADPNTNYNIANMAPLDVNQILPPDASFRDRTVANVLRLMEGCVNELNGYETHMAGIKAQYIERLNKEVVRFADVKMGNTEDRPRAAQAPM</sequence>
<evidence type="ECO:0000313" key="3">
    <source>
        <dbReference type="Proteomes" id="UP001285441"/>
    </source>
</evidence>
<evidence type="ECO:0000313" key="2">
    <source>
        <dbReference type="EMBL" id="KAK3387029.1"/>
    </source>
</evidence>
<keyword evidence="3" id="KW-1185">Reference proteome</keyword>
<comment type="caution">
    <text evidence="2">The sequence shown here is derived from an EMBL/GenBank/DDBJ whole genome shotgun (WGS) entry which is preliminary data.</text>
</comment>
<gene>
    <name evidence="2" type="ORF">B0H63DRAFT_468940</name>
</gene>
<dbReference type="Proteomes" id="UP001285441">
    <property type="component" value="Unassembled WGS sequence"/>
</dbReference>
<organism evidence="2 3">
    <name type="scientific">Podospora didyma</name>
    <dbReference type="NCBI Taxonomy" id="330526"/>
    <lineage>
        <taxon>Eukaryota</taxon>
        <taxon>Fungi</taxon>
        <taxon>Dikarya</taxon>
        <taxon>Ascomycota</taxon>
        <taxon>Pezizomycotina</taxon>
        <taxon>Sordariomycetes</taxon>
        <taxon>Sordariomycetidae</taxon>
        <taxon>Sordariales</taxon>
        <taxon>Podosporaceae</taxon>
        <taxon>Podospora</taxon>
    </lineage>
</organism>
<dbReference type="AlphaFoldDB" id="A0AAE0NT39"/>
<dbReference type="EMBL" id="JAULSW010000003">
    <property type="protein sequence ID" value="KAK3387029.1"/>
    <property type="molecule type" value="Genomic_DNA"/>
</dbReference>
<proteinExistence type="predicted"/>